<dbReference type="SUPFAM" id="SSF51126">
    <property type="entry name" value="Pectin lyase-like"/>
    <property type="match status" value="2"/>
</dbReference>
<dbReference type="Gene3D" id="2.160.20.10">
    <property type="entry name" value="Single-stranded right-handed beta-helix, Pectin lyase-like"/>
    <property type="match status" value="1"/>
</dbReference>
<dbReference type="AlphaFoldDB" id="A0A0K0XZT1"/>
<dbReference type="Proteomes" id="UP000066624">
    <property type="component" value="Chromosome"/>
</dbReference>
<feature type="domain" description="Right handed beta helix" evidence="1">
    <location>
        <begin position="163"/>
        <end position="329"/>
    </location>
</feature>
<evidence type="ECO:0000313" key="2">
    <source>
        <dbReference type="EMBL" id="AKS43189.1"/>
    </source>
</evidence>
<dbReference type="InterPro" id="IPR011050">
    <property type="entry name" value="Pectin_lyase_fold/virulence"/>
</dbReference>
<dbReference type="InterPro" id="IPR039448">
    <property type="entry name" value="Beta_helix"/>
</dbReference>
<accession>A0A0K0XZT1</accession>
<dbReference type="OrthoDB" id="5568224at2"/>
<dbReference type="Pfam" id="PF13229">
    <property type="entry name" value="Beta_helix"/>
    <property type="match status" value="1"/>
</dbReference>
<dbReference type="NCBIfam" id="NF041518">
    <property type="entry name" value="choice_anch_Q"/>
    <property type="match status" value="1"/>
</dbReference>
<evidence type="ECO:0000313" key="3">
    <source>
        <dbReference type="Proteomes" id="UP000066624"/>
    </source>
</evidence>
<name>A0A0K0XZT1_9GAMM</name>
<dbReference type="InterPro" id="IPR012334">
    <property type="entry name" value="Pectin_lyas_fold"/>
</dbReference>
<evidence type="ECO:0000259" key="1">
    <source>
        <dbReference type="Pfam" id="PF13229"/>
    </source>
</evidence>
<dbReference type="RefSeq" id="WP_049726693.1">
    <property type="nucleotide sequence ID" value="NZ_CP012154.1"/>
</dbReference>
<reference evidence="2 3" key="1">
    <citation type="submission" date="2015-07" db="EMBL/GenBank/DDBJ databases">
        <authorList>
            <person name="Noorani M."/>
        </authorList>
    </citation>
    <scope>NUCLEOTIDE SEQUENCE [LARGE SCALE GENOMIC DNA]</scope>
    <source>
        <strain evidence="2 3">KCTC 42284</strain>
    </source>
</reference>
<organism evidence="2 3">
    <name type="scientific">Wenzhouxiangella marina</name>
    <dbReference type="NCBI Taxonomy" id="1579979"/>
    <lineage>
        <taxon>Bacteria</taxon>
        <taxon>Pseudomonadati</taxon>
        <taxon>Pseudomonadota</taxon>
        <taxon>Gammaproteobacteria</taxon>
        <taxon>Chromatiales</taxon>
        <taxon>Wenzhouxiangellaceae</taxon>
        <taxon>Wenzhouxiangella</taxon>
    </lineage>
</organism>
<dbReference type="STRING" id="1579979.WM2015_2832"/>
<sequence length="603" mass="61079">MNKYQLRQWPLSVAVSSVLAAGSLQAATITVDSALDGPVGTYPAACTLRAAIEAANTGLAVDGCIAGQDGLDMVVFDPALVNSTITIASPDTPFEIRGSLVIGGPVPGDYGGLIVDGNGVSRVFDIEGTVDGNIDVLLDSLTITGGHTTELGGGVFSSLADLTITHSLVSSNYSSLGWAGIGAFAGLIALENTVVSYNATGPMASGGGIGVNEADLSVEGGSISNNLADHFGGGGLVAQGYSTVTLTDTIVSGNEIATGTGAGILAGYSELSVYRSQIRDNRVSGNFGFGAGLGAYSSLVTLIDSEVSMNQLYSDQPGAGYGGGIGVAHSSLLVAGSTISGNRVNNYGNAMGGGIFARSSDTVVRNSRVSENQAIRLASFVSDFVGGGGLYLQTGTTVISEAEISSNVAQGLYQRGGAIGALAEDLALTNVTISGNQLDGAIDTSEGVGFVMDLRGQGNLTLTHVTMANNLASSSSTDQSALFRSQMTDLTLTNVLLSNASSDSICNRPADVASASLVTDDSCTGTSADAASLALLPLADNGGFTQTHALQRSSIALDVAGDCSTLGVLVDQRGIPRDPKCDVGAFEFPELLFEDRFEVLSPP</sequence>
<dbReference type="InterPro" id="IPR059226">
    <property type="entry name" value="Choice_anch_Q_dom"/>
</dbReference>
<proteinExistence type="predicted"/>
<protein>
    <recommendedName>
        <fullName evidence="1">Right handed beta helix domain-containing protein</fullName>
    </recommendedName>
</protein>
<dbReference type="InterPro" id="IPR006626">
    <property type="entry name" value="PbH1"/>
</dbReference>
<dbReference type="KEGG" id="wma:WM2015_2832"/>
<keyword evidence="3" id="KW-1185">Reference proteome</keyword>
<gene>
    <name evidence="2" type="ORF">WM2015_2832</name>
</gene>
<dbReference type="SMART" id="SM00710">
    <property type="entry name" value="PbH1"/>
    <property type="match status" value="7"/>
</dbReference>
<dbReference type="EMBL" id="CP012154">
    <property type="protein sequence ID" value="AKS43189.1"/>
    <property type="molecule type" value="Genomic_DNA"/>
</dbReference>